<proteinExistence type="predicted"/>
<dbReference type="Pfam" id="PF13408">
    <property type="entry name" value="Zn_ribbon_recom"/>
    <property type="match status" value="1"/>
</dbReference>
<protein>
    <recommendedName>
        <fullName evidence="3">Recombinase zinc beta ribbon domain-containing protein</fullName>
    </recommendedName>
</protein>
<dbReference type="EMBL" id="JACHLZ010000001">
    <property type="protein sequence ID" value="MBB5831054.1"/>
    <property type="molecule type" value="Genomic_DNA"/>
</dbReference>
<organism evidence="4 5">
    <name type="scientific">Brachybacterium aquaticum</name>
    <dbReference type="NCBI Taxonomy" id="1432564"/>
    <lineage>
        <taxon>Bacteria</taxon>
        <taxon>Bacillati</taxon>
        <taxon>Actinomycetota</taxon>
        <taxon>Actinomycetes</taxon>
        <taxon>Micrococcales</taxon>
        <taxon>Dermabacteraceae</taxon>
        <taxon>Brachybacterium</taxon>
    </lineage>
</organism>
<keyword evidence="5" id="KW-1185">Reference proteome</keyword>
<evidence type="ECO:0000259" key="3">
    <source>
        <dbReference type="Pfam" id="PF13408"/>
    </source>
</evidence>
<name>A0A841AD21_9MICO</name>
<feature type="domain" description="Recombinase zinc beta ribbon" evidence="3">
    <location>
        <begin position="2"/>
        <end position="59"/>
    </location>
</feature>
<keyword evidence="1" id="KW-0175">Coiled coil</keyword>
<evidence type="ECO:0000313" key="5">
    <source>
        <dbReference type="Proteomes" id="UP000588158"/>
    </source>
</evidence>
<evidence type="ECO:0000313" key="4">
    <source>
        <dbReference type="EMBL" id="MBB5831054.1"/>
    </source>
</evidence>
<accession>A0A841AD21</accession>
<feature type="compositionally biased region" description="Basic and acidic residues" evidence="2">
    <location>
        <begin position="223"/>
        <end position="233"/>
    </location>
</feature>
<dbReference type="AlphaFoldDB" id="A0A841AD21"/>
<sequence length="248" mass="27750">MKGTVFCGQCGSRLLVCNAKSSTGNIYPYFVCADRHARRGNCTRQAMLIEEVERLVERHYETVQISAETRHAVGAHLHAKFDALMATESDALTDLTKERARLEDEQGKLLQAHYAGAIPLDLLKKEQDRISGGLEMIKNRIDAHHDEYATARNNLDDSLNLLEHAADIYARCDDANRRLCNQAFFTKIYIEDDDDVRVGYARPFDALTNGEVQSDALTWAETARNENEVRTPAKDGSLAESSHLVPLG</sequence>
<dbReference type="InterPro" id="IPR025827">
    <property type="entry name" value="Zn_ribbon_recom_dom"/>
</dbReference>
<dbReference type="Proteomes" id="UP000588158">
    <property type="component" value="Unassembled WGS sequence"/>
</dbReference>
<feature type="region of interest" description="Disordered" evidence="2">
    <location>
        <begin position="223"/>
        <end position="248"/>
    </location>
</feature>
<dbReference type="RefSeq" id="WP_221421090.1">
    <property type="nucleotide sequence ID" value="NZ_JACHLZ010000001.1"/>
</dbReference>
<gene>
    <name evidence="4" type="ORF">HNR70_000867</name>
</gene>
<evidence type="ECO:0000256" key="2">
    <source>
        <dbReference type="SAM" id="MobiDB-lite"/>
    </source>
</evidence>
<comment type="caution">
    <text evidence="4">The sequence shown here is derived from an EMBL/GenBank/DDBJ whole genome shotgun (WGS) entry which is preliminary data.</text>
</comment>
<feature type="coiled-coil region" evidence="1">
    <location>
        <begin position="85"/>
        <end position="154"/>
    </location>
</feature>
<evidence type="ECO:0000256" key="1">
    <source>
        <dbReference type="SAM" id="Coils"/>
    </source>
</evidence>
<reference evidence="4 5" key="1">
    <citation type="submission" date="2020-08" db="EMBL/GenBank/DDBJ databases">
        <title>Sequencing the genomes of 1000 actinobacteria strains.</title>
        <authorList>
            <person name="Klenk H.-P."/>
        </authorList>
    </citation>
    <scope>NUCLEOTIDE SEQUENCE [LARGE SCALE GENOMIC DNA]</scope>
    <source>
        <strain evidence="4 5">DSM 28796</strain>
    </source>
</reference>